<reference evidence="1" key="2">
    <citation type="journal article" date="2023" name="IMA Fungus">
        <title>Comparative genomic study of the Penicillium genus elucidates a diverse pangenome and 15 lateral gene transfer events.</title>
        <authorList>
            <person name="Petersen C."/>
            <person name="Sorensen T."/>
            <person name="Nielsen M.R."/>
            <person name="Sondergaard T.E."/>
            <person name="Sorensen J.L."/>
            <person name="Fitzpatrick D.A."/>
            <person name="Frisvad J.C."/>
            <person name="Nielsen K.L."/>
        </authorList>
    </citation>
    <scope>NUCLEOTIDE SEQUENCE</scope>
    <source>
        <strain evidence="1">IBT 16125</strain>
    </source>
</reference>
<dbReference type="GeneID" id="81604830"/>
<reference evidence="1" key="1">
    <citation type="submission" date="2022-12" db="EMBL/GenBank/DDBJ databases">
        <authorList>
            <person name="Petersen C."/>
        </authorList>
    </citation>
    <scope>NUCLEOTIDE SEQUENCE</scope>
    <source>
        <strain evidence="1">IBT 16125</strain>
    </source>
</reference>
<protein>
    <submittedName>
        <fullName evidence="1">Uncharacterized protein</fullName>
    </submittedName>
</protein>
<evidence type="ECO:0000313" key="2">
    <source>
        <dbReference type="Proteomes" id="UP001213681"/>
    </source>
</evidence>
<gene>
    <name evidence="1" type="ORF">N7458_011205</name>
</gene>
<dbReference type="Proteomes" id="UP001213681">
    <property type="component" value="Unassembled WGS sequence"/>
</dbReference>
<sequence>MDKPRHLPEDAFPLATSWILDQLVYFEFPVLQPIRISNATSAQSSFDEPIIRDGSPIDFDVSSATASNSVIIVKSEQVTALSTEQSIGLFQRDENVAATKATPPTANPSVGWLRWAIDRSGVFESQEEEVSAVQYATFRHALYKDVNENSFYQWGLRYLPTPGEGNVFRTVVIDKLPKTATLDRVLPQIRGGAVFSASLADTWTITGSLTALITFVHQNGAMNFLRLVGRDGFFVGMSCARVRPVPTPTYVMAADIETQIARFGRTRCLVVSSRRLKELKKEVHRVLSKSRLRHYVECFGERDTAGEVTIRFHSVKMAWAACLPLVNDARLKGILVKPAADPCSLL</sequence>
<dbReference type="RefSeq" id="XP_056763436.1">
    <property type="nucleotide sequence ID" value="XM_056914587.1"/>
</dbReference>
<name>A0AAD6C0Q2_9EURO</name>
<dbReference type="EMBL" id="JAPVEA010000008">
    <property type="protein sequence ID" value="KAJ5440207.1"/>
    <property type="molecule type" value="Genomic_DNA"/>
</dbReference>
<organism evidence="1 2">
    <name type="scientific">Penicillium daleae</name>
    <dbReference type="NCBI Taxonomy" id="63821"/>
    <lineage>
        <taxon>Eukaryota</taxon>
        <taxon>Fungi</taxon>
        <taxon>Dikarya</taxon>
        <taxon>Ascomycota</taxon>
        <taxon>Pezizomycotina</taxon>
        <taxon>Eurotiomycetes</taxon>
        <taxon>Eurotiomycetidae</taxon>
        <taxon>Eurotiales</taxon>
        <taxon>Aspergillaceae</taxon>
        <taxon>Penicillium</taxon>
    </lineage>
</organism>
<accession>A0AAD6C0Q2</accession>
<keyword evidence="2" id="KW-1185">Reference proteome</keyword>
<dbReference type="AlphaFoldDB" id="A0AAD6C0Q2"/>
<comment type="caution">
    <text evidence="1">The sequence shown here is derived from an EMBL/GenBank/DDBJ whole genome shotgun (WGS) entry which is preliminary data.</text>
</comment>
<proteinExistence type="predicted"/>
<evidence type="ECO:0000313" key="1">
    <source>
        <dbReference type="EMBL" id="KAJ5440207.1"/>
    </source>
</evidence>